<dbReference type="EMBL" id="LIAE01006809">
    <property type="protein sequence ID" value="PAV84985.1"/>
    <property type="molecule type" value="Genomic_DNA"/>
</dbReference>
<dbReference type="OrthoDB" id="5773922at2759"/>
<keyword evidence="4" id="KW-0131">Cell cycle</keyword>
<dbReference type="AlphaFoldDB" id="A0A2A2LFS1"/>
<protein>
    <recommendedName>
        <fullName evidence="8">Anaphase-promoting complex subunit 5</fullName>
    </recommendedName>
</protein>
<keyword evidence="3" id="KW-0833">Ubl conjugation pathway</keyword>
<evidence type="ECO:0000313" key="7">
    <source>
        <dbReference type="Proteomes" id="UP000218231"/>
    </source>
</evidence>
<organism evidence="6 7">
    <name type="scientific">Diploscapter pachys</name>
    <dbReference type="NCBI Taxonomy" id="2018661"/>
    <lineage>
        <taxon>Eukaryota</taxon>
        <taxon>Metazoa</taxon>
        <taxon>Ecdysozoa</taxon>
        <taxon>Nematoda</taxon>
        <taxon>Chromadorea</taxon>
        <taxon>Rhabditida</taxon>
        <taxon>Rhabditina</taxon>
        <taxon>Rhabditomorpha</taxon>
        <taxon>Rhabditoidea</taxon>
        <taxon>Rhabditidae</taxon>
        <taxon>Diploscapter</taxon>
    </lineage>
</organism>
<dbReference type="STRING" id="2018661.A0A2A2LFS1"/>
<sequence>MQSDASSGRLRGHLLPPELAGTKNAVDFDDLFGNPFERLIHEPVKPWKMGVYILINTILQGSTSLDTNSTSYTQAGHSKILLLLYEIIERGECSYRQLVQLAHFVDSCGLKACKIASNFESQINEIVDNHWSAELSLSESLFCASPEHLSKIGSNRVHFVRQDSWLYVWLNKIWLSFRGSCTALPNATKFHRDFRAWIKEETDHNSMDICPSACLPKPAQFQMVEAIKKYHPNVLSVYMLEVMLLISERRFHEAITSLRTYFDCTSFKVRDRLLTADELVKLDDTRIGLFDRYISVRYGPLLHARICQLMGDWESAKHLLCASVLQAQRSDVDYKYQKPDMVCIRMAFVVMAAMEVQPLPVDILLKDKAEPLKVIHPINDYEDKDISVEELDATTTAAGQQQQAADLDTVSAHARSIRQHLLESDFFPQLSSNQLSDIMESELTRLLSRDQTTESISRAFDRFTSSFANITAPAGHATAGGGASQAPPTNSQTGGATANKQDQPKEVRDTEEREDAGTLAQLHTLYLEAIADIRSGKLKKTTASTLNTGIGASLGMDYGSRTRLISDASRALLSSLRLQQGMFEGAKEEAKRLLTANCVDGIAPRHETEAYAVASVNLIYSYAAQGRYDTAFEEVGKARQIFTQERNWQCSNHLDICESVIVFDKNVLCGDWAKCDEAIAQLESLAREEAILRKCLLMALRGNRFDARKLLFDELPNYDMEMTSLIAIRIRLQLSLLLAVDSNFELAFEKLRIVEENRFCQTHPNVEAMIQRRKGVVLVNP</sequence>
<feature type="compositionally biased region" description="Polar residues" evidence="5">
    <location>
        <begin position="487"/>
        <end position="501"/>
    </location>
</feature>
<keyword evidence="2" id="KW-0498">Mitosis</keyword>
<feature type="compositionally biased region" description="Basic and acidic residues" evidence="5">
    <location>
        <begin position="502"/>
        <end position="511"/>
    </location>
</feature>
<evidence type="ECO:0000313" key="6">
    <source>
        <dbReference type="EMBL" id="PAV84985.1"/>
    </source>
</evidence>
<evidence type="ECO:0000256" key="3">
    <source>
        <dbReference type="ARBA" id="ARBA00022786"/>
    </source>
</evidence>
<evidence type="ECO:0000256" key="2">
    <source>
        <dbReference type="ARBA" id="ARBA00022776"/>
    </source>
</evidence>
<dbReference type="Proteomes" id="UP000218231">
    <property type="component" value="Unassembled WGS sequence"/>
</dbReference>
<dbReference type="GO" id="GO:0070979">
    <property type="term" value="P:protein K11-linked ubiquitination"/>
    <property type="evidence" value="ECO:0007669"/>
    <property type="project" value="TreeGrafter"/>
</dbReference>
<keyword evidence="1" id="KW-0132">Cell division</keyword>
<evidence type="ECO:0000256" key="1">
    <source>
        <dbReference type="ARBA" id="ARBA00022618"/>
    </source>
</evidence>
<dbReference type="PANTHER" id="PTHR12830">
    <property type="entry name" value="ANAPHASE-PROMOTING COMPLEX SUBUNIT 5"/>
    <property type="match status" value="1"/>
</dbReference>
<dbReference type="PANTHER" id="PTHR12830:SF9">
    <property type="entry name" value="ANAPHASE-PROMOTING COMPLEX SUBUNIT 5"/>
    <property type="match status" value="1"/>
</dbReference>
<dbReference type="GO" id="GO:0045842">
    <property type="term" value="P:positive regulation of mitotic metaphase/anaphase transition"/>
    <property type="evidence" value="ECO:0007669"/>
    <property type="project" value="TreeGrafter"/>
</dbReference>
<feature type="region of interest" description="Disordered" evidence="5">
    <location>
        <begin position="474"/>
        <end position="515"/>
    </location>
</feature>
<evidence type="ECO:0000256" key="4">
    <source>
        <dbReference type="ARBA" id="ARBA00023306"/>
    </source>
</evidence>
<keyword evidence="7" id="KW-1185">Reference proteome</keyword>
<reference evidence="6 7" key="1">
    <citation type="journal article" date="2017" name="Curr. Biol.">
        <title>Genome architecture and evolution of a unichromosomal asexual nematode.</title>
        <authorList>
            <person name="Fradin H."/>
            <person name="Zegar C."/>
            <person name="Gutwein M."/>
            <person name="Lucas J."/>
            <person name="Kovtun M."/>
            <person name="Corcoran D."/>
            <person name="Baugh L.R."/>
            <person name="Kiontke K."/>
            <person name="Gunsalus K."/>
            <person name="Fitch D.H."/>
            <person name="Piano F."/>
        </authorList>
    </citation>
    <scope>NUCLEOTIDE SEQUENCE [LARGE SCALE GENOMIC DNA]</scope>
    <source>
        <strain evidence="6">PF1309</strain>
    </source>
</reference>
<name>A0A2A2LFS1_9BILA</name>
<gene>
    <name evidence="6" type="ORF">WR25_12907</name>
</gene>
<dbReference type="GO" id="GO:0031145">
    <property type="term" value="P:anaphase-promoting complex-dependent catabolic process"/>
    <property type="evidence" value="ECO:0007669"/>
    <property type="project" value="TreeGrafter"/>
</dbReference>
<accession>A0A2A2LFS1</accession>
<proteinExistence type="predicted"/>
<comment type="caution">
    <text evidence="6">The sequence shown here is derived from an EMBL/GenBank/DDBJ whole genome shotgun (WGS) entry which is preliminary data.</text>
</comment>
<dbReference type="GO" id="GO:0051301">
    <property type="term" value="P:cell division"/>
    <property type="evidence" value="ECO:0007669"/>
    <property type="project" value="UniProtKB-KW"/>
</dbReference>
<dbReference type="InterPro" id="IPR037679">
    <property type="entry name" value="Apc5"/>
</dbReference>
<evidence type="ECO:0000256" key="5">
    <source>
        <dbReference type="SAM" id="MobiDB-lite"/>
    </source>
</evidence>
<dbReference type="GO" id="GO:0005680">
    <property type="term" value="C:anaphase-promoting complex"/>
    <property type="evidence" value="ECO:0007669"/>
    <property type="project" value="InterPro"/>
</dbReference>
<evidence type="ECO:0008006" key="8">
    <source>
        <dbReference type="Google" id="ProtNLM"/>
    </source>
</evidence>